<dbReference type="InterPro" id="IPR002591">
    <property type="entry name" value="Phosphodiest/P_Trfase"/>
</dbReference>
<dbReference type="SUPFAM" id="SSF53649">
    <property type="entry name" value="Alkaline phosphatase-like"/>
    <property type="match status" value="1"/>
</dbReference>
<dbReference type="EC" id="3.1.4.-" evidence="1"/>
<keyword evidence="1" id="KW-0378">Hydrolase</keyword>
<sequence length="444" mass="49366">MGLFDRLRGGSGPRVAFFGIDGVPYSLIADNEGTFENLHAIASGGTIDSIVPPESSACWPALTTGVNPGSTGVYGFQDREIDSYETYVPMGQDVQATRLWSRVDDAGGEATVMNVPVTFPPDRDIQRMVSGFLSPGVEKAAYPDELRETLENLEYKIDVNAKLGHKDDKEAFIEDAHRTLDARFEAFKRYIEGDDWDLFFGVFMTTDRVNHFLFKDYAEDGEYKTEFLEFYAKLDDYIGELRGMLDEKTTMVVASDHGFTSLDYEVKCNVWLEEQGWLSFDGDDHDSLGDIADDTRAYSLIPGRFYINLEGREPRGSVPEAEYETVRTELKTDLEALEGPDGRPVADRIVTKEDAFRGAHDEIAPDLVVIPNDGFDLKSGFRGGDAVFDTGPRNGMHSFENACLFVDDDGAKIEDADLYDIAPTVLELLDIDIDRGDFDGASLV</sequence>
<dbReference type="InterPro" id="IPR017850">
    <property type="entry name" value="Alkaline_phosphatase_core_sf"/>
</dbReference>
<name>M1XPY3_NATM8</name>
<keyword evidence="2" id="KW-1185">Reference proteome</keyword>
<dbReference type="GO" id="GO:0016787">
    <property type="term" value="F:hydrolase activity"/>
    <property type="evidence" value="ECO:0007669"/>
    <property type="project" value="UniProtKB-KW"/>
</dbReference>
<dbReference type="EMBL" id="HF582854">
    <property type="protein sequence ID" value="CCQ36096.1"/>
    <property type="molecule type" value="Genomic_DNA"/>
</dbReference>
<dbReference type="GeneID" id="14652330"/>
<proteinExistence type="predicted"/>
<dbReference type="HOGENOM" id="CLU_024306_1_0_2"/>
<dbReference type="RefSeq" id="WP_015408919.1">
    <property type="nucleotide sequence ID" value="NC_020388.1"/>
</dbReference>
<dbReference type="KEGG" id="nmo:Nmlp_1908"/>
<dbReference type="AlphaFoldDB" id="M1XPY3"/>
<organism evidence="1 2">
    <name type="scientific">Natronomonas moolapensis (strain DSM 18674 / CECT 7526 / JCM 14361 / 8.8.11)</name>
    <dbReference type="NCBI Taxonomy" id="268739"/>
    <lineage>
        <taxon>Archaea</taxon>
        <taxon>Methanobacteriati</taxon>
        <taxon>Methanobacteriota</taxon>
        <taxon>Stenosarchaea group</taxon>
        <taxon>Halobacteria</taxon>
        <taxon>Halobacteriales</taxon>
        <taxon>Natronomonadaceae</taxon>
        <taxon>Natronomonas</taxon>
    </lineage>
</organism>
<dbReference type="eggNOG" id="arCOG01377">
    <property type="taxonomic scope" value="Archaea"/>
</dbReference>
<gene>
    <name evidence="1" type="ordered locus">Nmlp_1908</name>
</gene>
<dbReference type="STRING" id="268739.Nmlp_1908"/>
<evidence type="ECO:0000313" key="2">
    <source>
        <dbReference type="Proteomes" id="UP000011867"/>
    </source>
</evidence>
<evidence type="ECO:0000313" key="1">
    <source>
        <dbReference type="EMBL" id="CCQ36096.1"/>
    </source>
</evidence>
<dbReference type="Gene3D" id="3.40.720.10">
    <property type="entry name" value="Alkaline Phosphatase, subunit A"/>
    <property type="match status" value="1"/>
</dbReference>
<reference evidence="1 2" key="1">
    <citation type="journal article" date="2013" name="Genome Announc.">
        <title>Genome of the haloarchaeon Natronomonas moolapensis, a neutrophilic member of a previously haloalkaliphilic genus.</title>
        <authorList>
            <person name="Dyall-Smith M.L."/>
            <person name="Pfeiffer F."/>
            <person name="Oberwinkler T."/>
            <person name="Klee K."/>
            <person name="Rampp M."/>
            <person name="Palm P."/>
            <person name="Gross K."/>
            <person name="Schuster S.C."/>
            <person name="Oesterhelt D."/>
        </authorList>
    </citation>
    <scope>NUCLEOTIDE SEQUENCE [LARGE SCALE GENOMIC DNA]</scope>
    <source>
        <strain evidence="2">DSM 18674 / JCM 14361 / 8.8.11</strain>
    </source>
</reference>
<protein>
    <submittedName>
        <fullName evidence="1">Probable phosphodiesterase</fullName>
        <ecNumber evidence="1">3.1.4.-</ecNumber>
    </submittedName>
</protein>
<dbReference type="Pfam" id="PF01663">
    <property type="entry name" value="Phosphodiest"/>
    <property type="match status" value="1"/>
</dbReference>
<dbReference type="Proteomes" id="UP000011867">
    <property type="component" value="Chromosome"/>
</dbReference>
<accession>M1XPY3</accession>
<dbReference type="OrthoDB" id="33550at2157"/>